<evidence type="ECO:0000256" key="4">
    <source>
        <dbReference type="SAM" id="Coils"/>
    </source>
</evidence>
<reference evidence="6 7" key="1">
    <citation type="submission" date="2023-03" db="EMBL/GenBank/DDBJ databases">
        <title>High-quality genome of Scylla paramamosain provides insights in environmental adaptation.</title>
        <authorList>
            <person name="Zhang L."/>
        </authorList>
    </citation>
    <scope>NUCLEOTIDE SEQUENCE [LARGE SCALE GENOMIC DNA]</scope>
    <source>
        <strain evidence="6">LZ_2023a</strain>
        <tissue evidence="6">Muscle</tissue>
    </source>
</reference>
<name>A0AAW0TU87_SCYPA</name>
<gene>
    <name evidence="6" type="ORF">O3P69_017030</name>
</gene>
<feature type="region of interest" description="Disordered" evidence="5">
    <location>
        <begin position="1"/>
        <end position="33"/>
    </location>
</feature>
<dbReference type="PANTHER" id="PTHR31183:SF2">
    <property type="entry name" value="TRICHOPLEIN KERATIN FILAMENT-BINDING PROTEIN"/>
    <property type="match status" value="1"/>
</dbReference>
<sequence length="522" mass="64256">MSRRRPGTAGSVRSSSAMGALRVRPGSRPSSAREWFEAYNHRRNEEAWRMEEWRNTVNLYKRREWEAQYYNIIAQPRKKISDEEEWKRKEEKRRKLEERRDRLRTLLKEDEKRYQEERENKYRESRHHTVHRHFMYPEVDMLRTRLEDLKKKNQEERKKLSEALSYEAWRKSNPQVRQMESERFSRFVQDAWVNQRQWKADERERRAEEDRKKEKEAEEIRLRMEEEERKVQEERLSKQAEWKVQLEAQIEQIKEREKKDELLAAEEVVLEKEKLRLHEISQRRDRMKELRQRKELELFWARQHQLKLKKRAADIQQELLEDEGIVEDLLRGLPPEDVDQQMKQRRAEAEWMKAVLGEQRRLEVLREKEYELLFSEEAERMWHKRQAEWEKEQKARDKLMTEVLQGLQKQVQAKSSKNNKERDLLNAEKSALQQSISETRDRMHLLEVEETERRQMQESKSCVSKPSERVLQEAAALRRDRAAEEQKLEEHRREIERLEREMQHLWSSHYAPPRYGRKKFAW</sequence>
<evidence type="ECO:0000256" key="1">
    <source>
        <dbReference type="ARBA" id="ARBA00004245"/>
    </source>
</evidence>
<feature type="region of interest" description="Disordered" evidence="5">
    <location>
        <begin position="410"/>
        <end position="434"/>
    </location>
</feature>
<dbReference type="GO" id="GO:0006915">
    <property type="term" value="P:apoptotic process"/>
    <property type="evidence" value="ECO:0007669"/>
    <property type="project" value="TreeGrafter"/>
</dbReference>
<accession>A0AAW0TU87</accession>
<keyword evidence="7" id="KW-1185">Reference proteome</keyword>
<keyword evidence="3" id="KW-0206">Cytoskeleton</keyword>
<dbReference type="PANTHER" id="PTHR31183">
    <property type="entry name" value="TRICHOPLEIN KERATIN FILAMENT-BINDING PROTEIN FAMILY MEMBER"/>
    <property type="match status" value="1"/>
</dbReference>
<dbReference type="EMBL" id="JARAKH010000024">
    <property type="protein sequence ID" value="KAK8391096.1"/>
    <property type="molecule type" value="Genomic_DNA"/>
</dbReference>
<feature type="coiled-coil region" evidence="4">
    <location>
        <begin position="199"/>
        <end position="297"/>
    </location>
</feature>
<evidence type="ECO:0000256" key="3">
    <source>
        <dbReference type="ARBA" id="ARBA00023212"/>
    </source>
</evidence>
<comment type="subcellular location">
    <subcellularLocation>
        <location evidence="1">Cytoplasm</location>
        <location evidence="1">Cytoskeleton</location>
    </subcellularLocation>
</comment>
<dbReference type="AlphaFoldDB" id="A0AAW0TU87"/>
<evidence type="ECO:0000313" key="6">
    <source>
        <dbReference type="EMBL" id="KAK8391096.1"/>
    </source>
</evidence>
<evidence type="ECO:0000256" key="5">
    <source>
        <dbReference type="SAM" id="MobiDB-lite"/>
    </source>
</evidence>
<comment type="caution">
    <text evidence="6">The sequence shown here is derived from an EMBL/GenBank/DDBJ whole genome shotgun (WGS) entry which is preliminary data.</text>
</comment>
<evidence type="ECO:0000313" key="7">
    <source>
        <dbReference type="Proteomes" id="UP001487740"/>
    </source>
</evidence>
<dbReference type="InterPro" id="IPR043596">
    <property type="entry name" value="CFAP53/TCHP"/>
</dbReference>
<keyword evidence="2" id="KW-0963">Cytoplasm</keyword>
<dbReference type="GO" id="GO:0045095">
    <property type="term" value="C:keratin filament"/>
    <property type="evidence" value="ECO:0007669"/>
    <property type="project" value="TreeGrafter"/>
</dbReference>
<proteinExistence type="predicted"/>
<feature type="coiled-coil region" evidence="4">
    <location>
        <begin position="467"/>
        <end position="508"/>
    </location>
</feature>
<evidence type="ECO:0008006" key="8">
    <source>
        <dbReference type="Google" id="ProtNLM"/>
    </source>
</evidence>
<dbReference type="Proteomes" id="UP001487740">
    <property type="component" value="Unassembled WGS sequence"/>
</dbReference>
<keyword evidence="4" id="KW-0175">Coiled coil</keyword>
<feature type="coiled-coil region" evidence="4">
    <location>
        <begin position="79"/>
        <end position="166"/>
    </location>
</feature>
<organism evidence="6 7">
    <name type="scientific">Scylla paramamosain</name>
    <name type="common">Mud crab</name>
    <dbReference type="NCBI Taxonomy" id="85552"/>
    <lineage>
        <taxon>Eukaryota</taxon>
        <taxon>Metazoa</taxon>
        <taxon>Ecdysozoa</taxon>
        <taxon>Arthropoda</taxon>
        <taxon>Crustacea</taxon>
        <taxon>Multicrustacea</taxon>
        <taxon>Malacostraca</taxon>
        <taxon>Eumalacostraca</taxon>
        <taxon>Eucarida</taxon>
        <taxon>Decapoda</taxon>
        <taxon>Pleocyemata</taxon>
        <taxon>Brachyura</taxon>
        <taxon>Eubrachyura</taxon>
        <taxon>Portunoidea</taxon>
        <taxon>Portunidae</taxon>
        <taxon>Portuninae</taxon>
        <taxon>Scylla</taxon>
    </lineage>
</organism>
<evidence type="ECO:0000256" key="2">
    <source>
        <dbReference type="ARBA" id="ARBA00022490"/>
    </source>
</evidence>
<protein>
    <recommendedName>
        <fullName evidence="8">Trichoplein keratin filament-binding protein</fullName>
    </recommendedName>
</protein>